<keyword evidence="1" id="KW-1277">Toxin-antitoxin system</keyword>
<sequence length="100" mass="11406">MAKSYRLTPLAEIDIEEIWLYSNQNWGGEQADTYHQNIINTIASLINGHKQGRPVSSLPDFHKVLCGAHVIYFIETDSSIDVIRILHQKQDVELNLIGYP</sequence>
<dbReference type="InterPro" id="IPR028344">
    <property type="entry name" value="ParE1/4"/>
</dbReference>
<comment type="similarity">
    <text evidence="2">Belongs to the RelE toxin family.</text>
</comment>
<evidence type="ECO:0000256" key="1">
    <source>
        <dbReference type="ARBA" id="ARBA00022649"/>
    </source>
</evidence>
<dbReference type="InterPro" id="IPR007712">
    <property type="entry name" value="RelE/ParE_toxin"/>
</dbReference>
<evidence type="ECO:0000256" key="2">
    <source>
        <dbReference type="PIRNR" id="PIRNR029218"/>
    </source>
</evidence>
<dbReference type="AlphaFoldDB" id="A0A1I0FWW8"/>
<dbReference type="EMBL" id="FOHV01000049">
    <property type="protein sequence ID" value="SET61984.1"/>
    <property type="molecule type" value="Genomic_DNA"/>
</dbReference>
<proteinExistence type="inferred from homology"/>
<dbReference type="Pfam" id="PF05016">
    <property type="entry name" value="ParE_toxin"/>
    <property type="match status" value="1"/>
</dbReference>
<accession>A0A1I0FWW8</accession>
<dbReference type="STRING" id="1123402.SAMN02583745_02898"/>
<keyword evidence="4" id="KW-1185">Reference proteome</keyword>
<dbReference type="OrthoDB" id="516834at2"/>
<dbReference type="PIRSF" id="PIRSF029218">
    <property type="entry name" value="ParE"/>
    <property type="match status" value="1"/>
</dbReference>
<organism evidence="3 4">
    <name type="scientific">Thorsellia anophelis DSM 18579</name>
    <dbReference type="NCBI Taxonomy" id="1123402"/>
    <lineage>
        <taxon>Bacteria</taxon>
        <taxon>Pseudomonadati</taxon>
        <taxon>Pseudomonadota</taxon>
        <taxon>Gammaproteobacteria</taxon>
        <taxon>Enterobacterales</taxon>
        <taxon>Thorselliaceae</taxon>
        <taxon>Thorsellia</taxon>
    </lineage>
</organism>
<dbReference type="RefSeq" id="WP_093322630.1">
    <property type="nucleotide sequence ID" value="NZ_FOHV01000049.1"/>
</dbReference>
<name>A0A1I0FWW8_9GAMM</name>
<dbReference type="InterPro" id="IPR035093">
    <property type="entry name" value="RelE/ParE_toxin_dom_sf"/>
</dbReference>
<evidence type="ECO:0000313" key="4">
    <source>
        <dbReference type="Proteomes" id="UP000242642"/>
    </source>
</evidence>
<evidence type="ECO:0000313" key="3">
    <source>
        <dbReference type="EMBL" id="SET61984.1"/>
    </source>
</evidence>
<dbReference type="Gene3D" id="3.30.2310.20">
    <property type="entry name" value="RelE-like"/>
    <property type="match status" value="1"/>
</dbReference>
<dbReference type="Proteomes" id="UP000242642">
    <property type="component" value="Unassembled WGS sequence"/>
</dbReference>
<reference evidence="4" key="1">
    <citation type="submission" date="2016-10" db="EMBL/GenBank/DDBJ databases">
        <authorList>
            <person name="Varghese N."/>
            <person name="Submissions S."/>
        </authorList>
    </citation>
    <scope>NUCLEOTIDE SEQUENCE [LARGE SCALE GENOMIC DNA]</scope>
    <source>
        <strain evidence="4">DSM 18579</strain>
    </source>
</reference>
<gene>
    <name evidence="3" type="ORF">SAMN02583745_02898</name>
</gene>
<protein>
    <recommendedName>
        <fullName evidence="2">Toxin</fullName>
    </recommendedName>
</protein>